<gene>
    <name evidence="7" type="ORF">AVDCRST_MAG79-343</name>
</gene>
<evidence type="ECO:0000313" key="7">
    <source>
        <dbReference type="EMBL" id="CAA9523538.1"/>
    </source>
</evidence>
<feature type="domain" description="Nucleotidyl transferase" evidence="5">
    <location>
        <begin position="1"/>
        <end position="139"/>
    </location>
</feature>
<dbReference type="InterPro" id="IPR056818">
    <property type="entry name" value="GlmU/GlgC-like_hexapep"/>
</dbReference>
<dbReference type="Gene3D" id="3.90.550.10">
    <property type="entry name" value="Spore Coat Polysaccharide Biosynthesis Protein SpsA, Chain A"/>
    <property type="match status" value="1"/>
</dbReference>
<dbReference type="Pfam" id="PF00483">
    <property type="entry name" value="NTP_transferase"/>
    <property type="match status" value="1"/>
</dbReference>
<keyword evidence="2 7" id="KW-0808">Transferase</keyword>
<evidence type="ECO:0000256" key="3">
    <source>
        <dbReference type="ARBA" id="ARBA00022695"/>
    </source>
</evidence>
<name>A0A6J4THG2_9ACTN</name>
<dbReference type="GO" id="GO:0008878">
    <property type="term" value="F:glucose-1-phosphate adenylyltransferase activity"/>
    <property type="evidence" value="ECO:0007669"/>
    <property type="project" value="UniProtKB-EC"/>
</dbReference>
<dbReference type="EC" id="2.7.7.27" evidence="7"/>
<dbReference type="InterPro" id="IPR011004">
    <property type="entry name" value="Trimer_LpxA-like_sf"/>
</dbReference>
<dbReference type="AlphaFoldDB" id="A0A6J4THG2"/>
<dbReference type="Gene3D" id="2.160.10.10">
    <property type="entry name" value="Hexapeptide repeat proteins"/>
    <property type="match status" value="1"/>
</dbReference>
<keyword evidence="3 7" id="KW-0548">Nucleotidyltransferase</keyword>
<evidence type="ECO:0000256" key="2">
    <source>
        <dbReference type="ARBA" id="ARBA00022679"/>
    </source>
</evidence>
<proteinExistence type="inferred from homology"/>
<feature type="domain" description="Glucose-1-phosphate adenylyltransferase/Bifunctional protein GlmU-like C-terminal hexapeptide" evidence="6">
    <location>
        <begin position="171"/>
        <end position="241"/>
    </location>
</feature>
<organism evidence="7">
    <name type="scientific">uncultured Thermoleophilia bacterium</name>
    <dbReference type="NCBI Taxonomy" id="1497501"/>
    <lineage>
        <taxon>Bacteria</taxon>
        <taxon>Bacillati</taxon>
        <taxon>Actinomycetota</taxon>
        <taxon>Thermoleophilia</taxon>
        <taxon>environmental samples</taxon>
    </lineage>
</organism>
<dbReference type="SUPFAM" id="SSF51161">
    <property type="entry name" value="Trimeric LpxA-like enzymes"/>
    <property type="match status" value="1"/>
</dbReference>
<keyword evidence="4" id="KW-0320">Glycogen biosynthesis</keyword>
<comment type="similarity">
    <text evidence="1">Belongs to the bacterial/plant glucose-1-phosphate adenylyltransferase family.</text>
</comment>
<dbReference type="InterPro" id="IPR011831">
    <property type="entry name" value="ADP-Glc_PPase"/>
</dbReference>
<evidence type="ECO:0000259" key="6">
    <source>
        <dbReference type="Pfam" id="PF24894"/>
    </source>
</evidence>
<evidence type="ECO:0000256" key="4">
    <source>
        <dbReference type="ARBA" id="ARBA00023056"/>
    </source>
</evidence>
<dbReference type="InterPro" id="IPR005835">
    <property type="entry name" value="NTP_transferase_dom"/>
</dbReference>
<reference evidence="7" key="1">
    <citation type="submission" date="2020-02" db="EMBL/GenBank/DDBJ databases">
        <authorList>
            <person name="Meier V. D."/>
        </authorList>
    </citation>
    <scope>NUCLEOTIDE SEQUENCE</scope>
    <source>
        <strain evidence="7">AVDCRST_MAG79</strain>
    </source>
</reference>
<sequence>MIVVSADAVYRLDYGQVIEEHLEAEADVTMVTTEVDPEDAGRYGVVQAGDGRIREYVYKPEEPKGNLISNEVFAFRPAALLDTLDELADEQGADELEDLGSELLPRLVDRGTAREHRFTGYWRDVGTIPAYWEAHQELLAEEPPIDLDDPDWPILTRGARRRAGARILGGGVVEQSLLAAASTIGGSVQRSVIGRGVVVEAGATVRDSVLLPGAIVRAGATVDRAILDDEVEVSVGATVGEPDGDITLVGCQAVVPEGGSVPAGGRLPEQED</sequence>
<dbReference type="EMBL" id="CADCWC010000064">
    <property type="protein sequence ID" value="CAA9523538.1"/>
    <property type="molecule type" value="Genomic_DNA"/>
</dbReference>
<evidence type="ECO:0000256" key="1">
    <source>
        <dbReference type="ARBA" id="ARBA00010443"/>
    </source>
</evidence>
<dbReference type="PANTHER" id="PTHR43523">
    <property type="entry name" value="GLUCOSE-1-PHOSPHATE ADENYLYLTRANSFERASE-RELATED"/>
    <property type="match status" value="1"/>
</dbReference>
<dbReference type="PANTHER" id="PTHR43523:SF2">
    <property type="entry name" value="GLUCOSE-1-PHOSPHATE ADENYLYLTRANSFERASE"/>
    <property type="match status" value="1"/>
</dbReference>
<dbReference type="InterPro" id="IPR029044">
    <property type="entry name" value="Nucleotide-diphossugar_trans"/>
</dbReference>
<dbReference type="SUPFAM" id="SSF53448">
    <property type="entry name" value="Nucleotide-diphospho-sugar transferases"/>
    <property type="match status" value="1"/>
</dbReference>
<accession>A0A6J4THG2</accession>
<dbReference type="GO" id="GO:0005978">
    <property type="term" value="P:glycogen biosynthetic process"/>
    <property type="evidence" value="ECO:0007669"/>
    <property type="project" value="UniProtKB-KW"/>
</dbReference>
<protein>
    <submittedName>
        <fullName evidence="7">Glucose-1-phosphate adenylyltransferase</fullName>
        <ecNumber evidence="7">2.7.7.27</ecNumber>
    </submittedName>
</protein>
<evidence type="ECO:0000259" key="5">
    <source>
        <dbReference type="Pfam" id="PF00483"/>
    </source>
</evidence>
<dbReference type="Pfam" id="PF24894">
    <property type="entry name" value="Hexapep_GlmU"/>
    <property type="match status" value="1"/>
</dbReference>